<dbReference type="CDD" id="cd09272">
    <property type="entry name" value="RNase_HI_RT_Ty1"/>
    <property type="match status" value="1"/>
</dbReference>
<dbReference type="EMBL" id="BKCJ010232669">
    <property type="protein sequence ID" value="GEZ02055.1"/>
    <property type="molecule type" value="Genomic_DNA"/>
</dbReference>
<comment type="caution">
    <text evidence="1">The sequence shown here is derived from an EMBL/GenBank/DDBJ whole genome shotgun (WGS) entry which is preliminary data.</text>
</comment>
<name>A0A699HZB0_TANCI</name>
<proteinExistence type="predicted"/>
<accession>A0A699HZB0</accession>
<evidence type="ECO:0000313" key="1">
    <source>
        <dbReference type="EMBL" id="GEZ02055.1"/>
    </source>
</evidence>
<dbReference type="AlphaFoldDB" id="A0A699HZB0"/>
<reference evidence="1" key="1">
    <citation type="journal article" date="2019" name="Sci. Rep.">
        <title>Draft genome of Tanacetum cinerariifolium, the natural source of mosquito coil.</title>
        <authorList>
            <person name="Yamashiro T."/>
            <person name="Shiraishi A."/>
            <person name="Satake H."/>
            <person name="Nakayama K."/>
        </authorList>
    </citation>
    <scope>NUCLEOTIDE SEQUENCE</scope>
</reference>
<sequence length="156" mass="17904">MVCTRPDIVFDVSIVSDVDLVYRRDQRKHVDVDGFVDASYAKELDNGGSITGVMVLTEAVNESIWRKSLRIELGVNLRLVVVNCDYFGAIHLSRNPMFYERTKYINVRYHSIIEIVDSKEIAVAKTRTKDNTFDAFTKVVLAPKFKYYMEILGVDK</sequence>
<gene>
    <name evidence="1" type="ORF">Tci_474028</name>
</gene>
<protein>
    <submittedName>
        <fullName evidence="1">Retrovirus-related Pol polyprotein from transposon TNT 1-94</fullName>
    </submittedName>
</protein>
<organism evidence="1">
    <name type="scientific">Tanacetum cinerariifolium</name>
    <name type="common">Dalmatian daisy</name>
    <name type="synonym">Chrysanthemum cinerariifolium</name>
    <dbReference type="NCBI Taxonomy" id="118510"/>
    <lineage>
        <taxon>Eukaryota</taxon>
        <taxon>Viridiplantae</taxon>
        <taxon>Streptophyta</taxon>
        <taxon>Embryophyta</taxon>
        <taxon>Tracheophyta</taxon>
        <taxon>Spermatophyta</taxon>
        <taxon>Magnoliopsida</taxon>
        <taxon>eudicotyledons</taxon>
        <taxon>Gunneridae</taxon>
        <taxon>Pentapetalae</taxon>
        <taxon>asterids</taxon>
        <taxon>campanulids</taxon>
        <taxon>Asterales</taxon>
        <taxon>Asteraceae</taxon>
        <taxon>Asteroideae</taxon>
        <taxon>Anthemideae</taxon>
        <taxon>Anthemidinae</taxon>
        <taxon>Tanacetum</taxon>
    </lineage>
</organism>